<feature type="region of interest" description="Disordered" evidence="1">
    <location>
        <begin position="246"/>
        <end position="266"/>
    </location>
</feature>
<dbReference type="EMBL" id="MLAA01000023">
    <property type="protein sequence ID" value="OOF69795.1"/>
    <property type="molecule type" value="Genomic_DNA"/>
</dbReference>
<comment type="caution">
    <text evidence="2">The sequence shown here is derived from an EMBL/GenBank/DDBJ whole genome shotgun (WGS) entry which is preliminary data.</text>
</comment>
<reference evidence="2 3" key="1">
    <citation type="submission" date="2016-10" db="EMBL/GenBank/DDBJ databases">
        <title>Rodentibacter gen. nov. and new species.</title>
        <authorList>
            <person name="Christensen H."/>
        </authorList>
    </citation>
    <scope>NUCLEOTIDE SEQUENCE [LARGE SCALE GENOMIC DNA]</scope>
    <source>
        <strain evidence="2 3">1998236014</strain>
    </source>
</reference>
<organism evidence="2 3">
    <name type="scientific">Rodentibacter caecimuris</name>
    <dbReference type="NCBI Taxonomy" id="1796644"/>
    <lineage>
        <taxon>Bacteria</taxon>
        <taxon>Pseudomonadati</taxon>
        <taxon>Pseudomonadota</taxon>
        <taxon>Gammaproteobacteria</taxon>
        <taxon>Pasteurellales</taxon>
        <taxon>Pasteurellaceae</taxon>
        <taxon>Rodentibacter</taxon>
    </lineage>
</organism>
<sequence length="266" mass="29785">MNYRMLFIISFLILAVGVGGILFIPSGNDGIGANSQNNDSIKESQEKKVEKLIILAELKHDVIKGTLLQADDYSLNEINVSEDNPMVVYDLSEVIKDSPVTLQGYLVNENLQGGSLLSSEKVISPNDPKFLISGINTKEEVAFRIYIKESERYLLDTVKGGDYVSIYSQYFSSDDMNNTRERSDLARIADRVLVLQAKAFNDEEIKNASSDSKDNFGYISVKVNVEQVAKIYKLYKESKLIVLPSEGKDKSSEHRGISIRKLRGQQ</sequence>
<keyword evidence="3" id="KW-1185">Reference proteome</keyword>
<proteinExistence type="predicted"/>
<evidence type="ECO:0000256" key="1">
    <source>
        <dbReference type="SAM" id="MobiDB-lite"/>
    </source>
</evidence>
<feature type="compositionally biased region" description="Basic residues" evidence="1">
    <location>
        <begin position="257"/>
        <end position="266"/>
    </location>
</feature>
<protein>
    <submittedName>
        <fullName evidence="2">Flp operon protein C</fullName>
    </submittedName>
</protein>
<name>A0ABX3KXM8_9PAST</name>
<dbReference type="RefSeq" id="WP_077463199.1">
    <property type="nucleotide sequence ID" value="NZ_MLAA01000023.1"/>
</dbReference>
<accession>A0ABX3KXM8</accession>
<gene>
    <name evidence="2" type="ORF">BKG89_05590</name>
</gene>
<feature type="compositionally biased region" description="Basic and acidic residues" evidence="1">
    <location>
        <begin position="246"/>
        <end position="256"/>
    </location>
</feature>
<evidence type="ECO:0000313" key="3">
    <source>
        <dbReference type="Proteomes" id="UP000188820"/>
    </source>
</evidence>
<evidence type="ECO:0000313" key="2">
    <source>
        <dbReference type="EMBL" id="OOF69795.1"/>
    </source>
</evidence>
<dbReference type="Proteomes" id="UP000188820">
    <property type="component" value="Unassembled WGS sequence"/>
</dbReference>